<feature type="region of interest" description="Disordered" evidence="7">
    <location>
        <begin position="1172"/>
        <end position="1191"/>
    </location>
</feature>
<reference evidence="11" key="1">
    <citation type="journal article" date="2020" name="Fungal Divers.">
        <title>Resolving the Mortierellaceae phylogeny through synthesis of multi-gene phylogenetics and phylogenomics.</title>
        <authorList>
            <person name="Vandepol N."/>
            <person name="Liber J."/>
            <person name="Desiro A."/>
            <person name="Na H."/>
            <person name="Kennedy M."/>
            <person name="Barry K."/>
            <person name="Grigoriev I.V."/>
            <person name="Miller A.N."/>
            <person name="O'Donnell K."/>
            <person name="Stajich J.E."/>
            <person name="Bonito G."/>
        </authorList>
    </citation>
    <scope>NUCLEOTIDE SEQUENCE</scope>
    <source>
        <strain evidence="11">NVP1</strain>
    </source>
</reference>
<dbReference type="Gene3D" id="3.40.1110.10">
    <property type="entry name" value="Calcium-transporting ATPase, cytoplasmic domain N"/>
    <property type="match status" value="1"/>
</dbReference>
<keyword evidence="12" id="KW-1185">Reference proteome</keyword>
<dbReference type="EMBL" id="JAAAUY010000090">
    <property type="protein sequence ID" value="KAF9335673.1"/>
    <property type="molecule type" value="Genomic_DNA"/>
</dbReference>
<evidence type="ECO:0000256" key="2">
    <source>
        <dbReference type="ARBA" id="ARBA00022692"/>
    </source>
</evidence>
<feature type="transmembrane region" description="Helical" evidence="8">
    <location>
        <begin position="1557"/>
        <end position="1575"/>
    </location>
</feature>
<accession>A0A9P5VPY8</accession>
<dbReference type="GO" id="GO:0005524">
    <property type="term" value="F:ATP binding"/>
    <property type="evidence" value="ECO:0007669"/>
    <property type="project" value="InterPro"/>
</dbReference>
<feature type="transmembrane region" description="Helical" evidence="8">
    <location>
        <begin position="490"/>
        <end position="511"/>
    </location>
</feature>
<feature type="compositionally biased region" description="Polar residues" evidence="7">
    <location>
        <begin position="1883"/>
        <end position="1908"/>
    </location>
</feature>
<feature type="compositionally biased region" description="Polar residues" evidence="7">
    <location>
        <begin position="801"/>
        <end position="817"/>
    </location>
</feature>
<protein>
    <recommendedName>
        <fullName evidence="13">P-type phospholipid transporter</fullName>
    </recommendedName>
</protein>
<dbReference type="InterPro" id="IPR023214">
    <property type="entry name" value="HAD_sf"/>
</dbReference>
<feature type="region of interest" description="Disordered" evidence="7">
    <location>
        <begin position="781"/>
        <end position="817"/>
    </location>
</feature>
<dbReference type="Gene3D" id="2.70.150.10">
    <property type="entry name" value="Calcium-transporting ATPase, cytoplasmic transduction domain A"/>
    <property type="match status" value="1"/>
</dbReference>
<dbReference type="InterPro" id="IPR032630">
    <property type="entry name" value="P_typ_ATPase_c"/>
</dbReference>
<dbReference type="InterPro" id="IPR001757">
    <property type="entry name" value="P_typ_ATPase"/>
</dbReference>
<dbReference type="SUPFAM" id="SSF81653">
    <property type="entry name" value="Calcium ATPase, transduction domain A"/>
    <property type="match status" value="1"/>
</dbReference>
<dbReference type="Pfam" id="PF16209">
    <property type="entry name" value="PhoLip_ATPase_N"/>
    <property type="match status" value="1"/>
</dbReference>
<feature type="transmembrane region" description="Helical" evidence="8">
    <location>
        <begin position="1507"/>
        <end position="1526"/>
    </location>
</feature>
<comment type="caution">
    <text evidence="11">The sequence shown here is derived from an EMBL/GenBank/DDBJ whole genome shotgun (WGS) entry which is preliminary data.</text>
</comment>
<sequence>MVSSPRFTDATPATIIHSKQPWRQRVKSSLSKSFMGRPFFPETTLPKTKRVYVNLGSIPTTTLSSSISKHDLYRHHLEEARLVSNKVVTTQYSILTFIPKNLYHQFRRVANFFFLVIVILQCIEPFQSIEPAVGALPIMIIVGLTAARDGFEDWKRHEVDQTVNHRETLALHNWRNITMEHKLAHHHHRRHRAKYAQYMPLGAEHSSKRLWVAQYAVAWAHWGKVGMKSALKTCRKGYSKICRTIRFRRRSTQSIHVDNTETNETKEPESTPPVIGFKYRYLQQTTDTVNNNQLPEGELYQLTEPLPDGDISQPYWRPRLWQDVYEGDLVLLRRNDFIPADLLILSSSEQEPICYVETMNLDGETNLKIRQCVPGLSDLCTPEEWTQKRFWVESEGPTNNLLKYHGAVVFPAHQDQEPTVQGGDQKKPPAEVKRVGIDLNHLLLRGCVLRNTEWVIGLVIFTGSDTKLQMNLGNVPSKRSNIERKMNRQIAINLIVMAVICAFIAFMSRAWESHFQQVGAPFITNDSSSPYHSVPYSSFVSFMMSVITFQNLVPVALYLTIEGAYFIFQDLELYYKERNVPCMPRSWNLSDDLGQIEYIFSDKTGTLTANQMEFKKCTIQGQVFEFHPCVHTASADTPGTGGSRSADLEQAQSYVNSSTQGRKDFWHDHAMDMEVLDDSTMFLENSDPDNQHFLPSEQPRRRRSSHNTLVEVDNIMASSALGIANMNEGDACGDLNQPSNTYARDLLQPGSTPQPEQRKSRSRSCSQTTEVLTEPITLISEKVHENPSSRDQCAFDPHMATLTSGASDPQPSRSRSALQDAKDNFFLILSICHTVIVSSVASEFGNNKDFDDERAVDGWATHQASQRSDSTSIVDLKPFGRSVSDETEDNDLFRIPEDTEYQAQSPDELALVIASKGLGYTFLGREVDVILMAHPREAEPRRYKIMNVLEFNSTRKRMSVIVKRLPTSQDRNPREDLKDEILLLTKGADNIIFERLAAGQEQLVEDTTAHLQDFARDGLRTLCLAYRSLDADQYNKWSARFHYAATYVDGVEHDRISEEVSERIQPHASTSEIQPIDDSDAPRNIHTSTRPTIKHSFATNTRQEMLEELAEEMERDLLLLGATGIEDRLQDGVPETIQLLKRAGIKIWVLTGDKMETAISIGVSTGLLSDGHQSAEHVSRNEKSQSSQSKVSLSSAQWSVSLKDCDMDKELLLIRGDYEPEKYPVSKKRSSLAGKNGRENEKGVDSTSLTGSSTRGKSIEEHPVMAQIRTALESFSKATQRNPREQQPELEKEVDISSDTTRQGATAFVDYMPWKLYEKWDPANLALAKPFRRSIKAVKKREAVQLQHREGQNTALVIDGLALKFALEDPICKGLLLELACQCTAVICCRVSPLQKAMVVKMVKDAKKVMTLAIGDGANDVSMIQEAHIGVGVAGEEGLQAVMASDYSIGQFRFLARLVLVHGHYAYLRNTSMVMLFIFKNIMGIGVLFCFEFLCGYSSEKMFEFSYALLYNVVLTMFPPLIIGIFDRDIGPGVLMTFPELYKVGVLQQEFTQARSAQLMAVASIAQVNIFAAVVSQAFCAYHIIFIWGSVALIFVYSAMYSLLPKALSQWNPNYGFAQSVMGSATFWAVVVLTLVVCNLPRLTARYIRRMWEPKELDILQEVCLLDHMNKHTLAAPVDPTVAAMEGTDLANDNTLGTGRHPCVGIDPVNAYSALGKHVRLDWTWGIVPSSAPSIKKRPSGNATGLGDNASIKSSTATSFMDPSASHEDQTLPPSLPSLPSAFSPAPQVVTPRMVEITIPASRSPSPHKYPASIRSDSRISASPRLMSTLLSVPSPSRRSLRQFKGAEVHSSLSGRGVRRDWSGNMENEDDGAVTDTPEESNTRQNRSATPTFISGSPPAQISVSDPLSSKPPTPLLGFGFAQPAKHKYLHHDYQQQSPLWWWCKPYQ</sequence>
<feature type="transmembrane region" description="Helical" evidence="8">
    <location>
        <begin position="1473"/>
        <end position="1495"/>
    </location>
</feature>
<feature type="compositionally biased region" description="Polar residues" evidence="7">
    <location>
        <begin position="1751"/>
        <end position="1761"/>
    </location>
</feature>
<evidence type="ECO:0000259" key="10">
    <source>
        <dbReference type="Pfam" id="PF16212"/>
    </source>
</evidence>
<dbReference type="InterPro" id="IPR023299">
    <property type="entry name" value="ATPase_P-typ_cyto_dom_N"/>
</dbReference>
<feature type="domain" description="P-type ATPase N-terminal" evidence="9">
    <location>
        <begin position="79"/>
        <end position="132"/>
    </location>
</feature>
<gene>
    <name evidence="11" type="ORF">BG006_010927</name>
</gene>
<organism evidence="11 12">
    <name type="scientific">Podila minutissima</name>
    <dbReference type="NCBI Taxonomy" id="64525"/>
    <lineage>
        <taxon>Eukaryota</taxon>
        <taxon>Fungi</taxon>
        <taxon>Fungi incertae sedis</taxon>
        <taxon>Mucoromycota</taxon>
        <taxon>Mortierellomycotina</taxon>
        <taxon>Mortierellomycetes</taxon>
        <taxon>Mortierellales</taxon>
        <taxon>Mortierellaceae</taxon>
        <taxon>Podila</taxon>
    </lineage>
</organism>
<dbReference type="GO" id="GO:0045332">
    <property type="term" value="P:phospholipid translocation"/>
    <property type="evidence" value="ECO:0007669"/>
    <property type="project" value="TreeGrafter"/>
</dbReference>
<feature type="transmembrane region" description="Helical" evidence="8">
    <location>
        <begin position="1582"/>
        <end position="1604"/>
    </location>
</feature>
<evidence type="ECO:0000256" key="4">
    <source>
        <dbReference type="ARBA" id="ARBA00022842"/>
    </source>
</evidence>
<feature type="region of interest" description="Disordered" evidence="7">
    <location>
        <begin position="1799"/>
        <end position="1818"/>
    </location>
</feature>
<dbReference type="SUPFAM" id="SSF56784">
    <property type="entry name" value="HAD-like"/>
    <property type="match status" value="1"/>
</dbReference>
<evidence type="ECO:0008006" key="13">
    <source>
        <dbReference type="Google" id="ProtNLM"/>
    </source>
</evidence>
<feature type="region of interest" description="Disordered" evidence="7">
    <location>
        <begin position="1834"/>
        <end position="1909"/>
    </location>
</feature>
<feature type="compositionally biased region" description="Basic and acidic residues" evidence="7">
    <location>
        <begin position="1282"/>
        <end position="1295"/>
    </location>
</feature>
<dbReference type="Proteomes" id="UP000696485">
    <property type="component" value="Unassembled WGS sequence"/>
</dbReference>
<dbReference type="SUPFAM" id="SSF81660">
    <property type="entry name" value="Metal cation-transporting ATPase, ATP-binding domain N"/>
    <property type="match status" value="1"/>
</dbReference>
<keyword evidence="2 8" id="KW-0812">Transmembrane</keyword>
<keyword evidence="4" id="KW-0460">Magnesium</keyword>
<evidence type="ECO:0000256" key="7">
    <source>
        <dbReference type="SAM" id="MobiDB-lite"/>
    </source>
</evidence>
<comment type="subcellular location">
    <subcellularLocation>
        <location evidence="1">Membrane</location>
        <topology evidence="1">Multi-pass membrane protein</topology>
    </subcellularLocation>
</comment>
<dbReference type="GO" id="GO:0140326">
    <property type="term" value="F:ATPase-coupled intramembrane lipid transporter activity"/>
    <property type="evidence" value="ECO:0007669"/>
    <property type="project" value="TreeGrafter"/>
</dbReference>
<feature type="region of interest" description="Disordered" evidence="7">
    <location>
        <begin position="731"/>
        <end position="769"/>
    </location>
</feature>
<dbReference type="Pfam" id="PF13246">
    <property type="entry name" value="Cation_ATPase"/>
    <property type="match status" value="1"/>
</dbReference>
<evidence type="ECO:0000256" key="8">
    <source>
        <dbReference type="SAM" id="Phobius"/>
    </source>
</evidence>
<dbReference type="GO" id="GO:0012505">
    <property type="term" value="C:endomembrane system"/>
    <property type="evidence" value="ECO:0007669"/>
    <property type="project" value="UniProtKB-SubCell"/>
</dbReference>
<dbReference type="GO" id="GO:0046872">
    <property type="term" value="F:metal ion binding"/>
    <property type="evidence" value="ECO:0007669"/>
    <property type="project" value="UniProtKB-KW"/>
</dbReference>
<feature type="region of interest" description="Disordered" evidence="7">
    <location>
        <begin position="1733"/>
        <end position="1785"/>
    </location>
</feature>
<dbReference type="PANTHER" id="PTHR24092:SF153">
    <property type="entry name" value="PHOSPHOLIPID-TRANSPORTING ATPASE"/>
    <property type="match status" value="1"/>
</dbReference>
<evidence type="ECO:0000259" key="9">
    <source>
        <dbReference type="Pfam" id="PF16209"/>
    </source>
</evidence>
<dbReference type="InterPro" id="IPR008250">
    <property type="entry name" value="ATPase_P-typ_transduc_dom_A_sf"/>
</dbReference>
<dbReference type="InterPro" id="IPR036412">
    <property type="entry name" value="HAD-like_sf"/>
</dbReference>
<feature type="region of interest" description="Disordered" evidence="7">
    <location>
        <begin position="1062"/>
        <end position="1088"/>
    </location>
</feature>
<evidence type="ECO:0000256" key="5">
    <source>
        <dbReference type="ARBA" id="ARBA00022989"/>
    </source>
</evidence>
<evidence type="ECO:0000313" key="12">
    <source>
        <dbReference type="Proteomes" id="UP000696485"/>
    </source>
</evidence>
<dbReference type="InterPro" id="IPR023298">
    <property type="entry name" value="ATPase_P-typ_TM_dom_sf"/>
</dbReference>
<keyword evidence="3" id="KW-0479">Metal-binding</keyword>
<evidence type="ECO:0000256" key="3">
    <source>
        <dbReference type="ARBA" id="ARBA00022723"/>
    </source>
</evidence>
<feature type="region of interest" description="Disordered" evidence="7">
    <location>
        <begin position="1224"/>
        <end position="1256"/>
    </location>
</feature>
<dbReference type="InterPro" id="IPR032631">
    <property type="entry name" value="P-type_ATPase_N"/>
</dbReference>
<dbReference type="PROSITE" id="PS00154">
    <property type="entry name" value="ATPASE_E1_E2"/>
    <property type="match status" value="1"/>
</dbReference>
<feature type="compositionally biased region" description="Polar residues" evidence="7">
    <location>
        <begin position="1245"/>
        <end position="1256"/>
    </location>
</feature>
<feature type="domain" description="P-type ATPase C-terminal" evidence="10">
    <location>
        <begin position="1442"/>
        <end position="1563"/>
    </location>
</feature>
<dbReference type="FunFam" id="3.40.50.1000:FF:000203">
    <property type="entry name" value="Phospholipid-transporting ATPase"/>
    <property type="match status" value="1"/>
</dbReference>
<proteinExistence type="predicted"/>
<evidence type="ECO:0000256" key="1">
    <source>
        <dbReference type="ARBA" id="ARBA00004141"/>
    </source>
</evidence>
<dbReference type="Pfam" id="PF16212">
    <property type="entry name" value="PhoLip_ATPase_C"/>
    <property type="match status" value="1"/>
</dbReference>
<dbReference type="InterPro" id="IPR018303">
    <property type="entry name" value="ATPase_P-typ_P_site"/>
</dbReference>
<evidence type="ECO:0000313" key="11">
    <source>
        <dbReference type="EMBL" id="KAF9335673.1"/>
    </source>
</evidence>
<feature type="region of interest" description="Disordered" evidence="7">
    <location>
        <begin position="1275"/>
        <end position="1297"/>
    </location>
</feature>
<feature type="compositionally biased region" description="Acidic residues" evidence="7">
    <location>
        <begin position="1867"/>
        <end position="1879"/>
    </location>
</feature>
<dbReference type="GO" id="GO:0016887">
    <property type="term" value="F:ATP hydrolysis activity"/>
    <property type="evidence" value="ECO:0007669"/>
    <property type="project" value="InterPro"/>
</dbReference>
<feature type="compositionally biased region" description="Basic and acidic residues" evidence="7">
    <location>
        <begin position="1173"/>
        <end position="1183"/>
    </location>
</feature>
<dbReference type="SUPFAM" id="SSF81665">
    <property type="entry name" value="Calcium ATPase, transmembrane domain M"/>
    <property type="match status" value="1"/>
</dbReference>
<dbReference type="NCBIfam" id="TIGR01494">
    <property type="entry name" value="ATPase_P-type"/>
    <property type="match status" value="1"/>
</dbReference>
<evidence type="ECO:0000256" key="6">
    <source>
        <dbReference type="ARBA" id="ARBA00023136"/>
    </source>
</evidence>
<keyword evidence="6 8" id="KW-0472">Membrane</keyword>
<keyword evidence="5 8" id="KW-1133">Transmembrane helix</keyword>
<dbReference type="PANTHER" id="PTHR24092">
    <property type="entry name" value="PROBABLE PHOSPHOLIPID-TRANSPORTING ATPASE"/>
    <property type="match status" value="1"/>
</dbReference>
<feature type="region of interest" description="Disordered" evidence="7">
    <location>
        <begin position="686"/>
        <end position="706"/>
    </location>
</feature>
<name>A0A9P5VPY8_9FUNG</name>
<dbReference type="GO" id="GO:0005886">
    <property type="term" value="C:plasma membrane"/>
    <property type="evidence" value="ECO:0007669"/>
    <property type="project" value="TreeGrafter"/>
</dbReference>
<feature type="region of interest" description="Disordered" evidence="7">
    <location>
        <begin position="635"/>
        <end position="654"/>
    </location>
</feature>
<feature type="transmembrane region" description="Helical" evidence="8">
    <location>
        <begin position="1616"/>
        <end position="1640"/>
    </location>
</feature>
<dbReference type="Gene3D" id="3.40.50.1000">
    <property type="entry name" value="HAD superfamily/HAD-like"/>
    <property type="match status" value="2"/>
</dbReference>
<feature type="transmembrane region" description="Helical" evidence="8">
    <location>
        <begin position="539"/>
        <end position="568"/>
    </location>
</feature>